<evidence type="ECO:0000313" key="4">
    <source>
        <dbReference type="EMBL" id="MRX78523.1"/>
    </source>
</evidence>
<dbReference type="PROSITE" id="PS50110">
    <property type="entry name" value="RESPONSE_REGULATORY"/>
    <property type="match status" value="1"/>
</dbReference>
<dbReference type="OrthoDB" id="5432534at2"/>
<organism evidence="4 5">
    <name type="scientific">Pedobacter petrophilus</name>
    <dbReference type="NCBI Taxonomy" id="1908241"/>
    <lineage>
        <taxon>Bacteria</taxon>
        <taxon>Pseudomonadati</taxon>
        <taxon>Bacteroidota</taxon>
        <taxon>Sphingobacteriia</taxon>
        <taxon>Sphingobacteriales</taxon>
        <taxon>Sphingobacteriaceae</taxon>
        <taxon>Pedobacter</taxon>
    </lineage>
</organism>
<evidence type="ECO:0000256" key="1">
    <source>
        <dbReference type="ARBA" id="ARBA00022553"/>
    </source>
</evidence>
<dbReference type="InterPro" id="IPR050595">
    <property type="entry name" value="Bact_response_regulator"/>
</dbReference>
<proteinExistence type="predicted"/>
<accession>A0A7K0G3Z6</accession>
<dbReference type="PANTHER" id="PTHR44591">
    <property type="entry name" value="STRESS RESPONSE REGULATOR PROTEIN 1"/>
    <property type="match status" value="1"/>
</dbReference>
<protein>
    <submittedName>
        <fullName evidence="4">Response regulator</fullName>
    </submittedName>
</protein>
<feature type="modified residue" description="4-aspartylphosphate" evidence="2">
    <location>
        <position position="53"/>
    </location>
</feature>
<dbReference type="InterPro" id="IPR011006">
    <property type="entry name" value="CheY-like_superfamily"/>
</dbReference>
<dbReference type="Gene3D" id="3.40.50.2300">
    <property type="match status" value="1"/>
</dbReference>
<dbReference type="SMART" id="SM00448">
    <property type="entry name" value="REC"/>
    <property type="match status" value="1"/>
</dbReference>
<comment type="caution">
    <text evidence="4">The sequence shown here is derived from an EMBL/GenBank/DDBJ whole genome shotgun (WGS) entry which is preliminary data.</text>
</comment>
<dbReference type="AlphaFoldDB" id="A0A7K0G3Z6"/>
<dbReference type="SUPFAM" id="SSF52172">
    <property type="entry name" value="CheY-like"/>
    <property type="match status" value="1"/>
</dbReference>
<keyword evidence="1 2" id="KW-0597">Phosphoprotein</keyword>
<feature type="domain" description="Response regulatory" evidence="3">
    <location>
        <begin position="4"/>
        <end position="118"/>
    </location>
</feature>
<gene>
    <name evidence="4" type="ORF">GJU39_20810</name>
</gene>
<evidence type="ECO:0000313" key="5">
    <source>
        <dbReference type="Proteomes" id="UP000487757"/>
    </source>
</evidence>
<name>A0A7K0G3Z6_9SPHI</name>
<dbReference type="EMBL" id="WKKH01000057">
    <property type="protein sequence ID" value="MRX78523.1"/>
    <property type="molecule type" value="Genomic_DNA"/>
</dbReference>
<dbReference type="Pfam" id="PF00072">
    <property type="entry name" value="Response_reg"/>
    <property type="match status" value="1"/>
</dbReference>
<dbReference type="PANTHER" id="PTHR44591:SF3">
    <property type="entry name" value="RESPONSE REGULATORY DOMAIN-CONTAINING PROTEIN"/>
    <property type="match status" value="1"/>
</dbReference>
<dbReference type="GO" id="GO:0000160">
    <property type="term" value="P:phosphorelay signal transduction system"/>
    <property type="evidence" value="ECO:0007669"/>
    <property type="project" value="InterPro"/>
</dbReference>
<dbReference type="Proteomes" id="UP000487757">
    <property type="component" value="Unassembled WGS sequence"/>
</dbReference>
<sequence length="122" mass="13782">MKKRICVLEDSEEILEIIKIVLEDENYDVQGFGTVAAFMANYLNLKPDLCLLDVMLPDGNGIEVCEAIKKHPESAEIPVVVMTANSRMDKMRENCEANDFIAKPFDINDFANRINSLIFVNV</sequence>
<dbReference type="CDD" id="cd00156">
    <property type="entry name" value="REC"/>
    <property type="match status" value="1"/>
</dbReference>
<reference evidence="4 5" key="1">
    <citation type="submission" date="2019-11" db="EMBL/GenBank/DDBJ databases">
        <title>Pedobacter petrophilus genome.</title>
        <authorList>
            <person name="Feldbauer M.J."/>
            <person name="Newman J.D."/>
        </authorList>
    </citation>
    <scope>NUCLEOTIDE SEQUENCE [LARGE SCALE GENOMIC DNA]</scope>
    <source>
        <strain evidence="4 5">LMG 29686</strain>
    </source>
</reference>
<evidence type="ECO:0000259" key="3">
    <source>
        <dbReference type="PROSITE" id="PS50110"/>
    </source>
</evidence>
<dbReference type="RefSeq" id="WP_154282927.1">
    <property type="nucleotide sequence ID" value="NZ_JBHUJQ010000001.1"/>
</dbReference>
<keyword evidence="5" id="KW-1185">Reference proteome</keyword>
<evidence type="ECO:0000256" key="2">
    <source>
        <dbReference type="PROSITE-ProRule" id="PRU00169"/>
    </source>
</evidence>
<dbReference type="InterPro" id="IPR001789">
    <property type="entry name" value="Sig_transdc_resp-reg_receiver"/>
</dbReference>